<evidence type="ECO:0000256" key="1">
    <source>
        <dbReference type="SAM" id="Coils"/>
    </source>
</evidence>
<proteinExistence type="predicted"/>
<protein>
    <recommendedName>
        <fullName evidence="2">Myb/SANT-like DNA-binding domain-containing protein</fullName>
    </recommendedName>
</protein>
<comment type="caution">
    <text evidence="3">The sequence shown here is derived from an EMBL/GenBank/DDBJ whole genome shotgun (WGS) entry which is preliminary data.</text>
</comment>
<name>A0ABD1EN87_HYPHA</name>
<dbReference type="Proteomes" id="UP001566132">
    <property type="component" value="Unassembled WGS sequence"/>
</dbReference>
<accession>A0ABD1EN87</accession>
<feature type="domain" description="Myb/SANT-like DNA-binding" evidence="2">
    <location>
        <begin position="28"/>
        <end position="98"/>
    </location>
</feature>
<dbReference type="InterPro" id="IPR044822">
    <property type="entry name" value="Myb_DNA-bind_4"/>
</dbReference>
<dbReference type="EMBL" id="JBDJPC010000006">
    <property type="protein sequence ID" value="KAL1497978.1"/>
    <property type="molecule type" value="Genomic_DNA"/>
</dbReference>
<evidence type="ECO:0000313" key="4">
    <source>
        <dbReference type="Proteomes" id="UP001566132"/>
    </source>
</evidence>
<feature type="coiled-coil region" evidence="1">
    <location>
        <begin position="238"/>
        <end position="273"/>
    </location>
</feature>
<gene>
    <name evidence="3" type="ORF">ABEB36_008853</name>
</gene>
<dbReference type="Gene3D" id="1.10.10.60">
    <property type="entry name" value="Homeodomain-like"/>
    <property type="match status" value="1"/>
</dbReference>
<sequence length="291" mass="34127">MSDLDVQDVDFGNHGVIYINSENSALTEWTTSATQELLNVLPMQFELFNEGKWPSKRRLYDNVASILEKKGYQYSSVQCENKWKSLKRRYMSKHERLIYASDSSRCYQTRNEFEDRVKDIMKIERFRAKRRHEETIKDVNLNIPPGFSATDCANNVSEPEEITLFTDSRDNYTHTDENMIKSDDYLILRNTAENFNNEITTENVSLANEVQKLTEVVKESLDANTKMIKIQTAIHKQLLVHLDKSEKKEEERKELKRRKLEKQSELIQQIKIQNSLIAKLIQNISNNGRLK</sequence>
<evidence type="ECO:0000259" key="2">
    <source>
        <dbReference type="Pfam" id="PF13837"/>
    </source>
</evidence>
<keyword evidence="1" id="KW-0175">Coiled coil</keyword>
<keyword evidence="4" id="KW-1185">Reference proteome</keyword>
<dbReference type="Pfam" id="PF13837">
    <property type="entry name" value="Myb_DNA-bind_4"/>
    <property type="match status" value="1"/>
</dbReference>
<evidence type="ECO:0000313" key="3">
    <source>
        <dbReference type="EMBL" id="KAL1497978.1"/>
    </source>
</evidence>
<organism evidence="3 4">
    <name type="scientific">Hypothenemus hampei</name>
    <name type="common">Coffee berry borer</name>
    <dbReference type="NCBI Taxonomy" id="57062"/>
    <lineage>
        <taxon>Eukaryota</taxon>
        <taxon>Metazoa</taxon>
        <taxon>Ecdysozoa</taxon>
        <taxon>Arthropoda</taxon>
        <taxon>Hexapoda</taxon>
        <taxon>Insecta</taxon>
        <taxon>Pterygota</taxon>
        <taxon>Neoptera</taxon>
        <taxon>Endopterygota</taxon>
        <taxon>Coleoptera</taxon>
        <taxon>Polyphaga</taxon>
        <taxon>Cucujiformia</taxon>
        <taxon>Curculionidae</taxon>
        <taxon>Scolytinae</taxon>
        <taxon>Hypothenemus</taxon>
    </lineage>
</organism>
<reference evidence="3 4" key="1">
    <citation type="submission" date="2024-05" db="EMBL/GenBank/DDBJ databases">
        <title>Genetic variation in Jamaican populations of the coffee berry borer (Hypothenemus hampei).</title>
        <authorList>
            <person name="Errbii M."/>
            <person name="Myrie A."/>
        </authorList>
    </citation>
    <scope>NUCLEOTIDE SEQUENCE [LARGE SCALE GENOMIC DNA]</scope>
    <source>
        <strain evidence="3">JA-Hopewell-2020-01-JO</strain>
        <tissue evidence="3">Whole body</tissue>
    </source>
</reference>
<dbReference type="AlphaFoldDB" id="A0ABD1EN87"/>